<feature type="chain" id="PRO_5030551881" description="SLH domain-containing protein" evidence="2">
    <location>
        <begin position="27"/>
        <end position="353"/>
    </location>
</feature>
<dbReference type="InterPro" id="IPR001119">
    <property type="entry name" value="SLH_dom"/>
</dbReference>
<evidence type="ECO:0000259" key="3">
    <source>
        <dbReference type="PROSITE" id="PS51272"/>
    </source>
</evidence>
<dbReference type="PANTHER" id="PTHR43308">
    <property type="entry name" value="OUTER MEMBRANE PROTEIN ALPHA-RELATED"/>
    <property type="match status" value="1"/>
</dbReference>
<sequence length="353" mass="39683">MGKLLKIVMSVFMLFFIFQVHSNASAEEKITKLTDIKGHWAEKDIQLLLEKGAISGFSDGTFRPNNDITRAEFVKIMVNMFQLQSTNPDSRFSGLLFEDTYTKNKGNYHWATEEIHIAAHLGIVSGTEKNKFSPNAPITREQMAIMINNLIYQATPFPLQELSETPLNEILIINKFKDAPMIYSGAADKINNLVLLKIMYGTGDGYFYPKKTATRAEAAAILSRVLAKASDQGVSIVYPGVYPNHQRAFENLPVEIQDWVREADSWQQTQPPEESHVWYREDATYAAALRISGSGSCLGLQLKRLDQTPDKTTVTFQYTYAIPIGYNCPAYISAQVIVVKLPKTNNGEVRILK</sequence>
<proteinExistence type="predicted"/>
<feature type="domain" description="SLH" evidence="3">
    <location>
        <begin position="173"/>
        <end position="236"/>
    </location>
</feature>
<dbReference type="PANTHER" id="PTHR43308:SF5">
    <property type="entry name" value="S-LAYER PROTEIN _ PEPTIDOGLYCAN ENDO-BETA-N-ACETYLGLUCOSAMINIDASE"/>
    <property type="match status" value="1"/>
</dbReference>
<reference evidence="4 5" key="1">
    <citation type="submission" date="2020-08" db="EMBL/GenBank/DDBJ databases">
        <title>Genomic Encyclopedia of Type Strains, Phase IV (KMG-IV): sequencing the most valuable type-strain genomes for metagenomic binning, comparative biology and taxonomic classification.</title>
        <authorList>
            <person name="Goeker M."/>
        </authorList>
    </citation>
    <scope>NUCLEOTIDE SEQUENCE [LARGE SCALE GENOMIC DNA]</scope>
    <source>
        <strain evidence="4 5">DSM 5391</strain>
    </source>
</reference>
<evidence type="ECO:0000313" key="4">
    <source>
        <dbReference type="EMBL" id="MBB6446726.1"/>
    </source>
</evidence>
<name>A0A7X0LW54_9BACI</name>
<evidence type="ECO:0000256" key="1">
    <source>
        <dbReference type="ARBA" id="ARBA00022729"/>
    </source>
</evidence>
<dbReference type="RefSeq" id="WP_184527988.1">
    <property type="nucleotide sequence ID" value="NZ_JACHGK010000013.1"/>
</dbReference>
<organism evidence="4 5">
    <name type="scientific">Bacillus benzoevorans</name>
    <dbReference type="NCBI Taxonomy" id="1456"/>
    <lineage>
        <taxon>Bacteria</taxon>
        <taxon>Bacillati</taxon>
        <taxon>Bacillota</taxon>
        <taxon>Bacilli</taxon>
        <taxon>Bacillales</taxon>
        <taxon>Bacillaceae</taxon>
        <taxon>Bacillus</taxon>
    </lineage>
</organism>
<dbReference type="PROSITE" id="PS51272">
    <property type="entry name" value="SLH"/>
    <property type="match status" value="3"/>
</dbReference>
<dbReference type="Proteomes" id="UP000531594">
    <property type="component" value="Unassembled WGS sequence"/>
</dbReference>
<dbReference type="AlphaFoldDB" id="A0A7X0LW54"/>
<evidence type="ECO:0000256" key="2">
    <source>
        <dbReference type="SAM" id="SignalP"/>
    </source>
</evidence>
<comment type="caution">
    <text evidence="4">The sequence shown here is derived from an EMBL/GenBank/DDBJ whole genome shotgun (WGS) entry which is preliminary data.</text>
</comment>
<accession>A0A7X0LW54</accession>
<dbReference type="InterPro" id="IPR051465">
    <property type="entry name" value="Cell_Envelope_Struct_Comp"/>
</dbReference>
<keyword evidence="5" id="KW-1185">Reference proteome</keyword>
<feature type="signal peptide" evidence="2">
    <location>
        <begin position="1"/>
        <end position="26"/>
    </location>
</feature>
<feature type="domain" description="SLH" evidence="3">
    <location>
        <begin position="98"/>
        <end position="161"/>
    </location>
</feature>
<protein>
    <recommendedName>
        <fullName evidence="3">SLH domain-containing protein</fullName>
    </recommendedName>
</protein>
<evidence type="ECO:0000313" key="5">
    <source>
        <dbReference type="Proteomes" id="UP000531594"/>
    </source>
</evidence>
<gene>
    <name evidence="4" type="ORF">HNR53_003390</name>
</gene>
<dbReference type="Pfam" id="PF00395">
    <property type="entry name" value="SLH"/>
    <property type="match status" value="3"/>
</dbReference>
<feature type="domain" description="SLH" evidence="3">
    <location>
        <begin position="28"/>
        <end position="91"/>
    </location>
</feature>
<dbReference type="EMBL" id="JACHGK010000013">
    <property type="protein sequence ID" value="MBB6446726.1"/>
    <property type="molecule type" value="Genomic_DNA"/>
</dbReference>
<keyword evidence="1 2" id="KW-0732">Signal</keyword>